<comment type="caution">
    <text evidence="8">Lacks conserved residue(s) required for the propagation of feature annotation.</text>
</comment>
<dbReference type="UniPathway" id="UPA00078">
    <property type="reaction ID" value="UER00161"/>
</dbReference>
<dbReference type="EMBL" id="LWSA01000147">
    <property type="protein sequence ID" value="OCX72240.1"/>
    <property type="molecule type" value="Genomic_DNA"/>
</dbReference>
<comment type="pathway">
    <text evidence="8">Cofactor biosynthesis; biotin biosynthesis; biotin from 7,8-diaminononanoate: step 1/2.</text>
</comment>
<gene>
    <name evidence="8" type="primary">bioD</name>
    <name evidence="10" type="ORF">A6M23_03260</name>
    <name evidence="9" type="ORF">A6P07_10255</name>
</gene>
<dbReference type="OrthoDB" id="9802097at2"/>
<keyword evidence="1 8" id="KW-0963">Cytoplasm</keyword>
<dbReference type="eggNOG" id="COG0132">
    <property type="taxonomic scope" value="Bacteria"/>
</dbReference>
<dbReference type="GO" id="GO:0042803">
    <property type="term" value="F:protein homodimerization activity"/>
    <property type="evidence" value="ECO:0007669"/>
    <property type="project" value="UniProtKB-ARBA"/>
</dbReference>
<comment type="cofactor">
    <cofactor evidence="8">
        <name>Mg(2+)</name>
        <dbReference type="ChEBI" id="CHEBI:18420"/>
    </cofactor>
</comment>
<keyword evidence="4 8" id="KW-0547">Nucleotide-binding</keyword>
<feature type="active site" evidence="8">
    <location>
        <position position="51"/>
    </location>
</feature>
<dbReference type="PANTHER" id="PTHR43210">
    <property type="entry name" value="DETHIOBIOTIN SYNTHETASE"/>
    <property type="match status" value="1"/>
</dbReference>
<dbReference type="NCBIfam" id="TIGR00347">
    <property type="entry name" value="bioD"/>
    <property type="match status" value="1"/>
</dbReference>
<feature type="binding site" evidence="8">
    <location>
        <begin position="186"/>
        <end position="187"/>
    </location>
    <ligand>
        <name>ATP</name>
        <dbReference type="ChEBI" id="CHEBI:30616"/>
    </ligand>
</feature>
<evidence type="ECO:0000313" key="10">
    <source>
        <dbReference type="EMBL" id="OCX75254.1"/>
    </source>
</evidence>
<dbReference type="HAMAP" id="MF_00336">
    <property type="entry name" value="BioD"/>
    <property type="match status" value="1"/>
</dbReference>
<dbReference type="GO" id="GO:0004141">
    <property type="term" value="F:dethiobiotin synthase activity"/>
    <property type="evidence" value="ECO:0007669"/>
    <property type="project" value="UniProtKB-UniRule"/>
</dbReference>
<feature type="binding site" evidence="8">
    <location>
        <position position="55"/>
    </location>
    <ligand>
        <name>substrate</name>
    </ligand>
</feature>
<comment type="subunit">
    <text evidence="8">Homodimer.</text>
</comment>
<evidence type="ECO:0000256" key="6">
    <source>
        <dbReference type="ARBA" id="ARBA00022840"/>
    </source>
</evidence>
<keyword evidence="2 8" id="KW-0436">Ligase</keyword>
<dbReference type="Pfam" id="PF13500">
    <property type="entry name" value="AAA_26"/>
    <property type="match status" value="1"/>
</dbReference>
<dbReference type="SUPFAM" id="SSF52540">
    <property type="entry name" value="P-loop containing nucleoside triphosphate hydrolases"/>
    <property type="match status" value="1"/>
</dbReference>
<evidence type="ECO:0000313" key="11">
    <source>
        <dbReference type="Proteomes" id="UP000094893"/>
    </source>
</evidence>
<comment type="caution">
    <text evidence="9">The sequence shown here is derived from an EMBL/GenBank/DDBJ whole genome shotgun (WGS) entry which is preliminary data.</text>
</comment>
<evidence type="ECO:0000256" key="5">
    <source>
        <dbReference type="ARBA" id="ARBA00022756"/>
    </source>
</evidence>
<comment type="similarity">
    <text evidence="8">Belongs to the dethiobiotin synthetase family.</text>
</comment>
<dbReference type="InterPro" id="IPR027417">
    <property type="entry name" value="P-loop_NTPase"/>
</dbReference>
<dbReference type="FunFam" id="3.40.50.300:FF:000292">
    <property type="entry name" value="ATP-dependent dethiobiotin synthetase BioD"/>
    <property type="match status" value="1"/>
</dbReference>
<keyword evidence="12" id="KW-1185">Reference proteome</keyword>
<protein>
    <recommendedName>
        <fullName evidence="8">ATP-dependent dethiobiotin synthetase BioD</fullName>
        <ecNumber evidence="8">6.3.3.3</ecNumber>
    </recommendedName>
    <alternativeName>
        <fullName evidence="8">DTB synthetase</fullName>
        <shortName evidence="8">DTBS</shortName>
    </alternativeName>
    <alternativeName>
        <fullName evidence="8">Dethiobiotin synthase</fullName>
    </alternativeName>
</protein>
<dbReference type="GO" id="GO:0005524">
    <property type="term" value="F:ATP binding"/>
    <property type="evidence" value="ECO:0007669"/>
    <property type="project" value="UniProtKB-UniRule"/>
</dbReference>
<keyword evidence="3 8" id="KW-0479">Metal-binding</keyword>
<proteinExistence type="inferred from homology"/>
<feature type="binding site" evidence="8">
    <location>
        <begin position="126"/>
        <end position="129"/>
    </location>
    <ligand>
        <name>ATP</name>
        <dbReference type="ChEBI" id="CHEBI:30616"/>
    </ligand>
</feature>
<comment type="function">
    <text evidence="8">Catalyzes a mechanistically unusual reaction, the ATP-dependent insertion of CO2 between the N7 and N8 nitrogen atoms of 7,8-diaminopelargonic acid (DAPA, also called 7,8-diammoniononanoate) to form a ureido ring.</text>
</comment>
<dbReference type="RefSeq" id="WP_024893367.1">
    <property type="nucleotide sequence ID" value="NZ_JABBDU010000009.1"/>
</dbReference>
<keyword evidence="5 8" id="KW-0093">Biotin biosynthesis</keyword>
<evidence type="ECO:0000256" key="8">
    <source>
        <dbReference type="HAMAP-Rule" id="MF_00336"/>
    </source>
</evidence>
<dbReference type="Proteomes" id="UP000094893">
    <property type="component" value="Unassembled WGS sequence"/>
</dbReference>
<dbReference type="AlphaFoldDB" id="A0A1C2I8H8"/>
<evidence type="ECO:0000313" key="12">
    <source>
        <dbReference type="Proteomes" id="UP000095008"/>
    </source>
</evidence>
<dbReference type="CDD" id="cd03109">
    <property type="entry name" value="DTBS"/>
    <property type="match status" value="1"/>
</dbReference>
<name>A0A1C2I8H8_ACITH</name>
<keyword evidence="7 8" id="KW-0460">Magnesium</keyword>
<dbReference type="GeneID" id="60694752"/>
<dbReference type="PANTHER" id="PTHR43210:SF5">
    <property type="entry name" value="DETHIOBIOTIN SYNTHETASE"/>
    <property type="match status" value="1"/>
</dbReference>
<dbReference type="Gene3D" id="3.40.50.300">
    <property type="entry name" value="P-loop containing nucleotide triphosphate hydrolases"/>
    <property type="match status" value="1"/>
</dbReference>
<dbReference type="GO" id="GO:0009102">
    <property type="term" value="P:biotin biosynthetic process"/>
    <property type="evidence" value="ECO:0007669"/>
    <property type="project" value="UniProtKB-UniRule"/>
</dbReference>
<dbReference type="STRING" id="930.GCA_002079865_02448"/>
<dbReference type="Proteomes" id="UP000095008">
    <property type="component" value="Unassembled WGS sequence"/>
</dbReference>
<feature type="binding site" evidence="8">
    <location>
        <position position="126"/>
    </location>
    <ligand>
        <name>Mg(2+)</name>
        <dbReference type="ChEBI" id="CHEBI:18420"/>
    </ligand>
</feature>
<evidence type="ECO:0000256" key="4">
    <source>
        <dbReference type="ARBA" id="ARBA00022741"/>
    </source>
</evidence>
<dbReference type="InterPro" id="IPR004472">
    <property type="entry name" value="DTB_synth_BioD"/>
</dbReference>
<feature type="binding site" evidence="8">
    <location>
        <position position="30"/>
    </location>
    <ligand>
        <name>Mg(2+)</name>
        <dbReference type="ChEBI" id="CHEBI:18420"/>
    </ligand>
</feature>
<evidence type="ECO:0000256" key="7">
    <source>
        <dbReference type="ARBA" id="ARBA00022842"/>
    </source>
</evidence>
<comment type="subcellular location">
    <subcellularLocation>
        <location evidence="8">Cytoplasm</location>
    </subcellularLocation>
</comment>
<evidence type="ECO:0000256" key="3">
    <source>
        <dbReference type="ARBA" id="ARBA00022723"/>
    </source>
</evidence>
<comment type="catalytic activity">
    <reaction evidence="8">
        <text>(7R,8S)-7,8-diammoniononanoate + CO2 + ATP = (4R,5S)-dethiobiotin + ADP + phosphate + 3 H(+)</text>
        <dbReference type="Rhea" id="RHEA:15805"/>
        <dbReference type="ChEBI" id="CHEBI:15378"/>
        <dbReference type="ChEBI" id="CHEBI:16526"/>
        <dbReference type="ChEBI" id="CHEBI:30616"/>
        <dbReference type="ChEBI" id="CHEBI:43474"/>
        <dbReference type="ChEBI" id="CHEBI:149469"/>
        <dbReference type="ChEBI" id="CHEBI:149473"/>
        <dbReference type="ChEBI" id="CHEBI:456216"/>
        <dbReference type="EC" id="6.3.3.3"/>
    </reaction>
</comment>
<dbReference type="GO" id="GO:0000287">
    <property type="term" value="F:magnesium ion binding"/>
    <property type="evidence" value="ECO:0007669"/>
    <property type="project" value="UniProtKB-UniRule"/>
</dbReference>
<accession>A0A1C2I8H8</accession>
<organism evidence="9 11">
    <name type="scientific">Acidithiobacillus thiooxidans</name>
    <name type="common">Thiobacillus thiooxidans</name>
    <dbReference type="NCBI Taxonomy" id="930"/>
    <lineage>
        <taxon>Bacteria</taxon>
        <taxon>Pseudomonadati</taxon>
        <taxon>Pseudomonadota</taxon>
        <taxon>Acidithiobacillia</taxon>
        <taxon>Acidithiobacillales</taxon>
        <taxon>Acidithiobacillaceae</taxon>
        <taxon>Acidithiobacillus</taxon>
    </lineage>
</organism>
<dbReference type="GO" id="GO:0005829">
    <property type="term" value="C:cytosol"/>
    <property type="evidence" value="ECO:0007669"/>
    <property type="project" value="TreeGrafter"/>
</dbReference>
<feature type="binding site" evidence="8">
    <location>
        <position position="65"/>
    </location>
    <ligand>
        <name>Mg(2+)</name>
        <dbReference type="ChEBI" id="CHEBI:18420"/>
    </ligand>
</feature>
<dbReference type="EC" id="6.3.3.3" evidence="8"/>
<dbReference type="EMBL" id="LWRY01000019">
    <property type="protein sequence ID" value="OCX75254.1"/>
    <property type="molecule type" value="Genomic_DNA"/>
</dbReference>
<evidence type="ECO:0000313" key="9">
    <source>
        <dbReference type="EMBL" id="OCX72240.1"/>
    </source>
</evidence>
<reference evidence="9 11" key="1">
    <citation type="journal article" date="2016" name="Int. J. Mol. Sci.">
        <title>Comparative genomics of the extreme acidophile Acidithiobacillus thiooxidans reveals intraspecific divergence and niche adaptation.</title>
        <authorList>
            <person name="Zhang X."/>
            <person name="Feng X."/>
            <person name="Tao J."/>
            <person name="Ma L."/>
            <person name="Xiao Y."/>
            <person name="Liang Y."/>
            <person name="Liu X."/>
            <person name="Yin H."/>
        </authorList>
    </citation>
    <scope>NUCLEOTIDE SEQUENCE [LARGE SCALE GENOMIC DNA]</scope>
    <source>
        <strain evidence="9 11">A02</strain>
        <strain evidence="10">DXS-W</strain>
    </source>
</reference>
<feature type="binding site" evidence="8">
    <location>
        <position position="65"/>
    </location>
    <ligand>
        <name>ATP</name>
        <dbReference type="ChEBI" id="CHEBI:30616"/>
    </ligand>
</feature>
<keyword evidence="6 8" id="KW-0067">ATP-binding</keyword>
<sequence>MNPSETLENPPAQPLRSLFVTGTDTGVGKTAVTAALAQRCAREMGRVAALKPVVSGVEANGQWSDVEILRTASTPSRSFEQTCLYALDPPIAPHWAAAQAGLTLDRHKIQRFIEQQSADMDAVLVEGAGGFLVPLGDNWSFADLALGLQFPVLLVVGLRLGAINHALLSAEAILARALPMAGWVANHLQPDLAPGTLETLQRLMPSPCLGEIPFQAEASSVCRSQYLSLPACWD</sequence>
<evidence type="ECO:0000256" key="2">
    <source>
        <dbReference type="ARBA" id="ARBA00022598"/>
    </source>
</evidence>
<evidence type="ECO:0000256" key="1">
    <source>
        <dbReference type="ARBA" id="ARBA00022490"/>
    </source>
</evidence>
<dbReference type="PIRSF" id="PIRSF006755">
    <property type="entry name" value="DTB_synth"/>
    <property type="match status" value="1"/>
</dbReference>